<protein>
    <submittedName>
        <fullName evidence="1">Uncharacterized protein</fullName>
    </submittedName>
</protein>
<evidence type="ECO:0000313" key="1">
    <source>
        <dbReference type="EMBL" id="GAA4013715.1"/>
    </source>
</evidence>
<keyword evidence="2" id="KW-1185">Reference proteome</keyword>
<dbReference type="EMBL" id="BAABDJ010000035">
    <property type="protein sequence ID" value="GAA4013715.1"/>
    <property type="molecule type" value="Genomic_DNA"/>
</dbReference>
<sequence length="193" mass="21906">MNTSTHIKNLLEVNSLANYHTMHSIPRTCSKSTVTVLDYDYIKDAYCRGMRTIKSADCLHLNTGDNVISFIEMKDISKFIQFTQEKSKDANDFNLKFKVYKNELKNGLKDKIMDSIAMLISTMGYYSCDSTIIKNILSKDNTKINYIIIVKMTASEYLDHSLSTLSTDLNFRILHGGEATIVRAATFDKSPCL</sequence>
<organism evidence="1 2">
    <name type="scientific">Hymenobacter fastidiosus</name>
    <dbReference type="NCBI Taxonomy" id="486264"/>
    <lineage>
        <taxon>Bacteria</taxon>
        <taxon>Pseudomonadati</taxon>
        <taxon>Bacteroidota</taxon>
        <taxon>Cytophagia</taxon>
        <taxon>Cytophagales</taxon>
        <taxon>Hymenobacteraceae</taxon>
        <taxon>Hymenobacter</taxon>
    </lineage>
</organism>
<name>A0ABP7SM86_9BACT</name>
<reference evidence="2" key="1">
    <citation type="journal article" date="2019" name="Int. J. Syst. Evol. Microbiol.">
        <title>The Global Catalogue of Microorganisms (GCM) 10K type strain sequencing project: providing services to taxonomists for standard genome sequencing and annotation.</title>
        <authorList>
            <consortium name="The Broad Institute Genomics Platform"/>
            <consortium name="The Broad Institute Genome Sequencing Center for Infectious Disease"/>
            <person name="Wu L."/>
            <person name="Ma J."/>
        </authorList>
    </citation>
    <scope>NUCLEOTIDE SEQUENCE [LARGE SCALE GENOMIC DNA]</scope>
    <source>
        <strain evidence="2">JCM 17224</strain>
    </source>
</reference>
<accession>A0ABP7SM86</accession>
<comment type="caution">
    <text evidence="1">The sequence shown here is derived from an EMBL/GenBank/DDBJ whole genome shotgun (WGS) entry which is preliminary data.</text>
</comment>
<dbReference type="Proteomes" id="UP001500567">
    <property type="component" value="Unassembled WGS sequence"/>
</dbReference>
<proteinExistence type="predicted"/>
<gene>
    <name evidence="1" type="ORF">GCM10022408_28540</name>
</gene>
<evidence type="ECO:0000313" key="2">
    <source>
        <dbReference type="Proteomes" id="UP001500567"/>
    </source>
</evidence>